<dbReference type="GO" id="GO:0016226">
    <property type="term" value="P:iron-sulfur cluster assembly"/>
    <property type="evidence" value="ECO:0007669"/>
    <property type="project" value="TreeGrafter"/>
</dbReference>
<dbReference type="Proteomes" id="UP000327013">
    <property type="component" value="Unassembled WGS sequence"/>
</dbReference>
<feature type="region of interest" description="Disordered" evidence="4">
    <location>
        <begin position="408"/>
        <end position="429"/>
    </location>
</feature>
<evidence type="ECO:0000256" key="2">
    <source>
        <dbReference type="ARBA" id="ARBA00022946"/>
    </source>
</evidence>
<comment type="caution">
    <text evidence="6">The sequence shown here is derived from an EMBL/GenBank/DDBJ whole genome shotgun (WGS) entry which is preliminary data.</text>
</comment>
<comment type="subcellular location">
    <subcellularLocation>
        <location evidence="1">Mitochondrion</location>
    </subcellularLocation>
</comment>
<keyword evidence="3" id="KW-0496">Mitochondrion</keyword>
<dbReference type="PANTHER" id="PTHR22602">
    <property type="entry name" value="TRANSFERASE CAF17, MITOCHONDRIAL-RELATED"/>
    <property type="match status" value="1"/>
</dbReference>
<feature type="domain" description="CAF17 C-terminal" evidence="5">
    <location>
        <begin position="296"/>
        <end position="395"/>
    </location>
</feature>
<dbReference type="InterPro" id="IPR057460">
    <property type="entry name" value="CAF17_C"/>
</dbReference>
<dbReference type="OrthoDB" id="1733787at2759"/>
<evidence type="ECO:0000256" key="4">
    <source>
        <dbReference type="SAM" id="MobiDB-lite"/>
    </source>
</evidence>
<protein>
    <recommendedName>
        <fullName evidence="5">CAF17 C-terminal domain-containing protein</fullName>
    </recommendedName>
</protein>
<evidence type="ECO:0000313" key="7">
    <source>
        <dbReference type="Proteomes" id="UP000327013"/>
    </source>
</evidence>
<dbReference type="NCBIfam" id="TIGR03317">
    <property type="entry name" value="ygfZ_signature"/>
    <property type="match status" value="1"/>
</dbReference>
<reference evidence="6 7" key="1">
    <citation type="submission" date="2019-06" db="EMBL/GenBank/DDBJ databases">
        <title>A chromosomal-level reference genome of Carpinus fangiana (Coryloideae, Betulaceae).</title>
        <authorList>
            <person name="Yang X."/>
            <person name="Wang Z."/>
            <person name="Zhang L."/>
            <person name="Hao G."/>
            <person name="Liu J."/>
            <person name="Yang Y."/>
        </authorList>
    </citation>
    <scope>NUCLEOTIDE SEQUENCE [LARGE SCALE GENOMIC DNA]</scope>
    <source>
        <strain evidence="6">Cfa_2016G</strain>
        <tissue evidence="6">Leaf</tissue>
    </source>
</reference>
<keyword evidence="7" id="KW-1185">Reference proteome</keyword>
<evidence type="ECO:0000256" key="3">
    <source>
        <dbReference type="ARBA" id="ARBA00023128"/>
    </source>
</evidence>
<dbReference type="SUPFAM" id="SSF103025">
    <property type="entry name" value="Folate-binding domain"/>
    <property type="match status" value="1"/>
</dbReference>
<evidence type="ECO:0000256" key="1">
    <source>
        <dbReference type="ARBA" id="ARBA00004173"/>
    </source>
</evidence>
<name>A0A5N6KY70_9ROSI</name>
<proteinExistence type="predicted"/>
<dbReference type="InterPro" id="IPR027266">
    <property type="entry name" value="TrmE/GcvT-like"/>
</dbReference>
<dbReference type="EMBL" id="VIBQ01000017">
    <property type="protein sequence ID" value="KAB8360765.1"/>
    <property type="molecule type" value="Genomic_DNA"/>
</dbReference>
<dbReference type="AlphaFoldDB" id="A0A5N6KY70"/>
<evidence type="ECO:0000313" key="6">
    <source>
        <dbReference type="EMBL" id="KAB8360765.1"/>
    </source>
</evidence>
<sequence>MPPRIPKVAISVASHGCPCRFAGRNLSTAASATLEAAPPAPPPTGLAQLTHRRLLSLYGPDSTHYLQGITTANVRPGLTSGFYSAFLSAQGRVLNDVFIYPSSHSPAFAAALPDSVVAKYGAPSPDTPAYIIEVDAAEADRLLKHLKRYKLRAKLDIRLLNPEAWSLWSVWDEQSPWTPHASPALDAPEPDLLPGRPDTIGTHDARAPGMGRRLVLPATASLDALLQRGVPRAPLAAYTIRRMLRGVPEGQAEVPREAALPLEANLDFMAGVDFRKGCYVGQELTIRTHHTGVVRKRVLPALLYSAAAAAAASSSPASGADAAHVLPPRELHYDPAAPALAAVAPHGADIMPARARRGRSAGKWLAGVGNIGLALCRVEMMTDLVLTAEGSRWSADDAFKLTVPSAAAGAEGDESGGGGASRAARETVQTAGGEEVLVRAFVPDWVRNQVKVKKPNARV</sequence>
<dbReference type="InterPro" id="IPR017703">
    <property type="entry name" value="YgfZ/GCV_T_CS"/>
</dbReference>
<dbReference type="InterPro" id="IPR045179">
    <property type="entry name" value="YgfZ/GcvT"/>
</dbReference>
<evidence type="ECO:0000259" key="5">
    <source>
        <dbReference type="Pfam" id="PF25455"/>
    </source>
</evidence>
<organism evidence="6 7">
    <name type="scientific">Carpinus fangiana</name>
    <dbReference type="NCBI Taxonomy" id="176857"/>
    <lineage>
        <taxon>Eukaryota</taxon>
        <taxon>Viridiplantae</taxon>
        <taxon>Streptophyta</taxon>
        <taxon>Embryophyta</taxon>
        <taxon>Tracheophyta</taxon>
        <taxon>Spermatophyta</taxon>
        <taxon>Magnoliopsida</taxon>
        <taxon>eudicotyledons</taxon>
        <taxon>Gunneridae</taxon>
        <taxon>Pentapetalae</taxon>
        <taxon>rosids</taxon>
        <taxon>fabids</taxon>
        <taxon>Fagales</taxon>
        <taxon>Betulaceae</taxon>
        <taxon>Carpinus</taxon>
    </lineage>
</organism>
<dbReference type="PANTHER" id="PTHR22602:SF0">
    <property type="entry name" value="TRANSFERASE CAF17, MITOCHONDRIAL-RELATED"/>
    <property type="match status" value="1"/>
</dbReference>
<gene>
    <name evidence="6" type="ORF">FH972_024499</name>
</gene>
<dbReference type="GO" id="GO:0005759">
    <property type="term" value="C:mitochondrial matrix"/>
    <property type="evidence" value="ECO:0007669"/>
    <property type="project" value="TreeGrafter"/>
</dbReference>
<accession>A0A5N6KY70</accession>
<keyword evidence="2" id="KW-0809">Transit peptide</keyword>
<dbReference type="Pfam" id="PF25455">
    <property type="entry name" value="Beta-barrel_CAF17_C"/>
    <property type="match status" value="1"/>
</dbReference>
<dbReference type="Gene3D" id="3.30.1360.120">
    <property type="entry name" value="Probable tRNA modification gtpase trme, domain 1"/>
    <property type="match status" value="1"/>
</dbReference>